<keyword evidence="2" id="KW-1185">Reference proteome</keyword>
<comment type="caution">
    <text evidence="1">The sequence shown here is derived from an EMBL/GenBank/DDBJ whole genome shotgun (WGS) entry which is preliminary data.</text>
</comment>
<dbReference type="EMBL" id="JAHQIW010003826">
    <property type="protein sequence ID" value="KAJ1360231.1"/>
    <property type="molecule type" value="Genomic_DNA"/>
</dbReference>
<name>A0AAD5N1W6_PARTN</name>
<protein>
    <recommendedName>
        <fullName evidence="3">F-box domain-containing protein</fullName>
    </recommendedName>
</protein>
<evidence type="ECO:0000313" key="2">
    <source>
        <dbReference type="Proteomes" id="UP001196413"/>
    </source>
</evidence>
<feature type="non-terminal residue" evidence="1">
    <location>
        <position position="215"/>
    </location>
</feature>
<dbReference type="Proteomes" id="UP001196413">
    <property type="component" value="Unassembled WGS sequence"/>
</dbReference>
<gene>
    <name evidence="1" type="ORF">KIN20_019157</name>
</gene>
<evidence type="ECO:0008006" key="3">
    <source>
        <dbReference type="Google" id="ProtNLM"/>
    </source>
</evidence>
<accession>A0AAD5N1W6</accession>
<proteinExistence type="predicted"/>
<sequence>RMKSNGLCKKRKRSSKAIRKGHYRVANLVRSSPALMASTENACEVSCMSTSSEKAKTEEVKDQPRAKRRARRRHRLPLKKISNKTHVKDDVDVSAEAITLTNDLKREVINRLITSPALLTLAAVDDTWKELCATEVSRSLRSELVIDVEDFFRNRQRRLIQPVLHGRSGRLHLKKNRHKDYKEEEYLLISGADQSDFRKAKCSELILYINFAVMC</sequence>
<dbReference type="AlphaFoldDB" id="A0AAD5N1W6"/>
<organism evidence="1 2">
    <name type="scientific">Parelaphostrongylus tenuis</name>
    <name type="common">Meningeal worm</name>
    <dbReference type="NCBI Taxonomy" id="148309"/>
    <lineage>
        <taxon>Eukaryota</taxon>
        <taxon>Metazoa</taxon>
        <taxon>Ecdysozoa</taxon>
        <taxon>Nematoda</taxon>
        <taxon>Chromadorea</taxon>
        <taxon>Rhabditida</taxon>
        <taxon>Rhabditina</taxon>
        <taxon>Rhabditomorpha</taxon>
        <taxon>Strongyloidea</taxon>
        <taxon>Metastrongylidae</taxon>
        <taxon>Parelaphostrongylus</taxon>
    </lineage>
</organism>
<evidence type="ECO:0000313" key="1">
    <source>
        <dbReference type="EMBL" id="KAJ1360231.1"/>
    </source>
</evidence>
<reference evidence="1" key="1">
    <citation type="submission" date="2021-06" db="EMBL/GenBank/DDBJ databases">
        <title>Parelaphostrongylus tenuis whole genome reference sequence.</title>
        <authorList>
            <person name="Garwood T.J."/>
            <person name="Larsen P.A."/>
            <person name="Fountain-Jones N.M."/>
            <person name="Garbe J.R."/>
            <person name="Macchietto M.G."/>
            <person name="Kania S.A."/>
            <person name="Gerhold R.W."/>
            <person name="Richards J.E."/>
            <person name="Wolf T.M."/>
        </authorList>
    </citation>
    <scope>NUCLEOTIDE SEQUENCE</scope>
    <source>
        <strain evidence="1">MNPRO001-30</strain>
        <tissue evidence="1">Meninges</tissue>
    </source>
</reference>